<dbReference type="Proteomes" id="UP001150266">
    <property type="component" value="Unassembled WGS sequence"/>
</dbReference>
<keyword evidence="2" id="KW-1185">Reference proteome</keyword>
<accession>A0A9W9DTT4</accession>
<evidence type="ECO:0000313" key="2">
    <source>
        <dbReference type="Proteomes" id="UP001150266"/>
    </source>
</evidence>
<sequence>MSSRVFAYGDDAHTYQIPPTQFQDTSHDPQAAYNSNGVDEYAVAQSCYDTQDFAWSGSEADEYVYTQCAHPTDDSMSGDYHQPYKEDVYSHHYPIPGISAPQSPFLPTASTSYSLYTPYTPQFSMPIASSSNIASSFPPETTQSPYYDGYHDSMSYSRVEQGEFKSLYTNTSRDDMITDDGEAYYNDNGSPGGVWMPEMSQNIADGPLAGNLSAAATSSSDEVGVWTKKMQYAHSQQLAPDKALLHQWFEDTNPQNTQDPSAYYPYYPSYPAGIDCSYPTHLSADTRNTPSDFTSSESPLSPLEFETCQSDVSSTISPDTRLAPLPALTSSLVILAQNPPIIHAPRPTRTIDSTYFEQLIATSEISND</sequence>
<organism evidence="1 2">
    <name type="scientific">Lentinula aciculospora</name>
    <dbReference type="NCBI Taxonomy" id="153920"/>
    <lineage>
        <taxon>Eukaryota</taxon>
        <taxon>Fungi</taxon>
        <taxon>Dikarya</taxon>
        <taxon>Basidiomycota</taxon>
        <taxon>Agaricomycotina</taxon>
        <taxon>Agaricomycetes</taxon>
        <taxon>Agaricomycetidae</taxon>
        <taxon>Agaricales</taxon>
        <taxon>Marasmiineae</taxon>
        <taxon>Omphalotaceae</taxon>
        <taxon>Lentinula</taxon>
    </lineage>
</organism>
<comment type="caution">
    <text evidence="1">The sequence shown here is derived from an EMBL/GenBank/DDBJ whole genome shotgun (WGS) entry which is preliminary data.</text>
</comment>
<dbReference type="AlphaFoldDB" id="A0A9W9DTT4"/>
<protein>
    <submittedName>
        <fullName evidence="1">Uncharacterized protein</fullName>
    </submittedName>
</protein>
<dbReference type="EMBL" id="JAOTPV010000003">
    <property type="protein sequence ID" value="KAJ4485611.1"/>
    <property type="molecule type" value="Genomic_DNA"/>
</dbReference>
<reference evidence="1" key="1">
    <citation type="submission" date="2022-08" db="EMBL/GenBank/DDBJ databases">
        <title>A Global Phylogenomic Analysis of the Shiitake Genus Lentinula.</title>
        <authorList>
            <consortium name="DOE Joint Genome Institute"/>
            <person name="Sierra-Patev S."/>
            <person name="Min B."/>
            <person name="Naranjo-Ortiz M."/>
            <person name="Looney B."/>
            <person name="Konkel Z."/>
            <person name="Slot J.C."/>
            <person name="Sakamoto Y."/>
            <person name="Steenwyk J.L."/>
            <person name="Rokas A."/>
            <person name="Carro J."/>
            <person name="Camarero S."/>
            <person name="Ferreira P."/>
            <person name="Molpeceres G."/>
            <person name="Ruiz-Duenas F.J."/>
            <person name="Serrano A."/>
            <person name="Henrissat B."/>
            <person name="Drula E."/>
            <person name="Hughes K.W."/>
            <person name="Mata J.L."/>
            <person name="Ishikawa N.K."/>
            <person name="Vargas-Isla R."/>
            <person name="Ushijima S."/>
            <person name="Smith C.A."/>
            <person name="Ahrendt S."/>
            <person name="Andreopoulos W."/>
            <person name="He G."/>
            <person name="Labutti K."/>
            <person name="Lipzen A."/>
            <person name="Ng V."/>
            <person name="Riley R."/>
            <person name="Sandor L."/>
            <person name="Barry K."/>
            <person name="Martinez A.T."/>
            <person name="Xiao Y."/>
            <person name="Gibbons J.G."/>
            <person name="Terashima K."/>
            <person name="Grigoriev I.V."/>
            <person name="Hibbett D.S."/>
        </authorList>
    </citation>
    <scope>NUCLEOTIDE SEQUENCE</scope>
    <source>
        <strain evidence="1">JLM2183</strain>
    </source>
</reference>
<proteinExistence type="predicted"/>
<evidence type="ECO:0000313" key="1">
    <source>
        <dbReference type="EMBL" id="KAJ4485611.1"/>
    </source>
</evidence>
<name>A0A9W9DTT4_9AGAR</name>
<gene>
    <name evidence="1" type="ORF">J3R30DRAFT_3696989</name>
</gene>
<dbReference type="OrthoDB" id="2836818at2759"/>